<accession>A0A1H5MRP4</accession>
<proteinExistence type="predicted"/>
<dbReference type="Proteomes" id="UP000199129">
    <property type="component" value="Unassembled WGS sequence"/>
</dbReference>
<gene>
    <name evidence="1" type="ORF">SAMN04490198_3497</name>
</gene>
<dbReference type="EMBL" id="FNUA01000002">
    <property type="protein sequence ID" value="SEE91311.1"/>
    <property type="molecule type" value="Genomic_DNA"/>
</dbReference>
<evidence type="ECO:0000313" key="1">
    <source>
        <dbReference type="EMBL" id="SEE91311.1"/>
    </source>
</evidence>
<reference evidence="1 2" key="1">
    <citation type="submission" date="2016-10" db="EMBL/GenBank/DDBJ databases">
        <authorList>
            <person name="de Groot N.N."/>
        </authorList>
    </citation>
    <scope>NUCLEOTIDE SEQUENCE [LARGE SCALE GENOMIC DNA]</scope>
    <source>
        <strain evidence="1 2">BS3265</strain>
    </source>
</reference>
<evidence type="ECO:0000313" key="2">
    <source>
        <dbReference type="Proteomes" id="UP000199129"/>
    </source>
</evidence>
<organism evidence="1 2">
    <name type="scientific">Pseudomonas palleroniana</name>
    <dbReference type="NCBI Taxonomy" id="191390"/>
    <lineage>
        <taxon>Bacteria</taxon>
        <taxon>Pseudomonadati</taxon>
        <taxon>Pseudomonadota</taxon>
        <taxon>Gammaproteobacteria</taxon>
        <taxon>Pseudomonadales</taxon>
        <taxon>Pseudomonadaceae</taxon>
        <taxon>Pseudomonas</taxon>
    </lineage>
</organism>
<dbReference type="AlphaFoldDB" id="A0A1H5MRP4"/>
<name>A0A1H5MRP4_9PSED</name>
<protein>
    <submittedName>
        <fullName evidence="1">Uncharacterized protein</fullName>
    </submittedName>
</protein>
<sequence>MDVSPHLGFIEEAPMQKWQITFVDDHGVKSVEQFDCTQKPSLEEAAHMIRSKLVPVAAELDLNDLEGRQPEPTVKILKDQNSIQILDISPAA</sequence>